<feature type="region of interest" description="Disordered" evidence="8">
    <location>
        <begin position="470"/>
        <end position="498"/>
    </location>
</feature>
<dbReference type="RefSeq" id="WP_020514100.1">
    <property type="nucleotide sequence ID" value="NZ_JBIAZU010000010.1"/>
</dbReference>
<organism evidence="9 10">
    <name type="scientific">Paractinoplanes globisporus</name>
    <dbReference type="NCBI Taxonomy" id="113565"/>
    <lineage>
        <taxon>Bacteria</taxon>
        <taxon>Bacillati</taxon>
        <taxon>Actinomycetota</taxon>
        <taxon>Actinomycetes</taxon>
        <taxon>Micromonosporales</taxon>
        <taxon>Micromonosporaceae</taxon>
        <taxon>Paractinoplanes</taxon>
    </lineage>
</organism>
<comment type="catalytic activity">
    <reaction evidence="7">
        <text>a 1,2-diacyl-sn-glycero-3-phosphocholine + H2O = phosphocholine + a 1,2-diacyl-sn-glycerol + H(+)</text>
        <dbReference type="Rhea" id="RHEA:10604"/>
        <dbReference type="ChEBI" id="CHEBI:15377"/>
        <dbReference type="ChEBI" id="CHEBI:15378"/>
        <dbReference type="ChEBI" id="CHEBI:17815"/>
        <dbReference type="ChEBI" id="CHEBI:57643"/>
        <dbReference type="ChEBI" id="CHEBI:295975"/>
        <dbReference type="EC" id="3.1.4.3"/>
    </reaction>
    <physiologicalReaction direction="left-to-right" evidence="7">
        <dbReference type="Rhea" id="RHEA:10605"/>
    </physiologicalReaction>
</comment>
<dbReference type="InterPro" id="IPR006311">
    <property type="entry name" value="TAT_signal"/>
</dbReference>
<keyword evidence="4" id="KW-0964">Secreted</keyword>
<evidence type="ECO:0000256" key="7">
    <source>
        <dbReference type="ARBA" id="ARBA00048421"/>
    </source>
</evidence>
<dbReference type="Gene3D" id="3.40.720.10">
    <property type="entry name" value="Alkaline Phosphatase, subunit A"/>
    <property type="match status" value="2"/>
</dbReference>
<comment type="subcellular location">
    <subcellularLocation>
        <location evidence="1">Secreted</location>
        <location evidence="1">Cell wall</location>
    </subcellularLocation>
</comment>
<dbReference type="PROSITE" id="PS51318">
    <property type="entry name" value="TAT"/>
    <property type="match status" value="1"/>
</dbReference>
<evidence type="ECO:0000313" key="9">
    <source>
        <dbReference type="EMBL" id="MFF5297193.1"/>
    </source>
</evidence>
<evidence type="ECO:0000256" key="8">
    <source>
        <dbReference type="SAM" id="MobiDB-lite"/>
    </source>
</evidence>
<accession>A0ABW6WVA4</accession>
<evidence type="ECO:0000256" key="3">
    <source>
        <dbReference type="ARBA" id="ARBA00012018"/>
    </source>
</evidence>
<dbReference type="InterPro" id="IPR017850">
    <property type="entry name" value="Alkaline_phosphatase_core_sf"/>
</dbReference>
<name>A0ABW6WVA4_9ACTN</name>
<protein>
    <recommendedName>
        <fullName evidence="3">phospholipase C</fullName>
        <ecNumber evidence="3">3.1.4.3</ecNumber>
    </recommendedName>
</protein>
<evidence type="ECO:0000256" key="1">
    <source>
        <dbReference type="ARBA" id="ARBA00004191"/>
    </source>
</evidence>
<dbReference type="EC" id="3.1.4.3" evidence="3"/>
<evidence type="ECO:0000313" key="10">
    <source>
        <dbReference type="Proteomes" id="UP001602245"/>
    </source>
</evidence>
<dbReference type="PANTHER" id="PTHR31956:SF1">
    <property type="entry name" value="NON-SPECIFIC PHOSPHOLIPASE C1"/>
    <property type="match status" value="1"/>
</dbReference>
<evidence type="ECO:0000256" key="5">
    <source>
        <dbReference type="ARBA" id="ARBA00022801"/>
    </source>
</evidence>
<sequence length="498" mass="53958">MQDSPDQTPTAGTTRRRLLGTAAAAGLGVASLALPPNVRAAVANSPQHGGHGSLKDIKHVVMLMQENRSFDHYFGTLSGVRGFEDPHAMRISNGHSVFYQPYPGHPDGYLLPYRLNTRISSAQAIPSTSHAWSVQHAAWNNGKMDNWLPAHLAADGPTNGPYVMGYLNREDIPFQYALADAFTLLDAYHCSVIGDTGPNRHMWMSGTIDPNGVAGGPSLTTSGPANQFSWKTYPKRLTEAGVSWKIYRQPGSLTGAAAISKFTEFAQAQPGDPMYDNGMAVQPLGQFEYDCMNDSLPTVSWILPPSDADEHPANTPASGAQFVAGKIDAIAANPEVWAKTVFILSYDENDGLFDHVLPPTPPAGTPDEFVFKTSNTGTPGGGFPVGLGFRVPCIIVSPWTVGGYVNSDVSDHTSQLKLLERITGVKETNISDWRRRKVSDLTGTFRFNDFKEPPTLPDTQGGVNLAEYETSQLPPPAVPSAHQFMPRQERGHRPRTGH</sequence>
<keyword evidence="10" id="KW-1185">Reference proteome</keyword>
<dbReference type="CDD" id="cd16014">
    <property type="entry name" value="PLC"/>
    <property type="match status" value="1"/>
</dbReference>
<evidence type="ECO:0000256" key="2">
    <source>
        <dbReference type="ARBA" id="ARBA00009717"/>
    </source>
</evidence>
<dbReference type="Proteomes" id="UP001602245">
    <property type="component" value="Unassembled WGS sequence"/>
</dbReference>
<reference evidence="9 10" key="1">
    <citation type="submission" date="2024-10" db="EMBL/GenBank/DDBJ databases">
        <title>The Natural Products Discovery Center: Release of the First 8490 Sequenced Strains for Exploring Actinobacteria Biosynthetic Diversity.</title>
        <authorList>
            <person name="Kalkreuter E."/>
            <person name="Kautsar S.A."/>
            <person name="Yang D."/>
            <person name="Bader C.D."/>
            <person name="Teijaro C.N."/>
            <person name="Fluegel L."/>
            <person name="Davis C.M."/>
            <person name="Simpson J.R."/>
            <person name="Lauterbach L."/>
            <person name="Steele A.D."/>
            <person name="Gui C."/>
            <person name="Meng S."/>
            <person name="Li G."/>
            <person name="Viehrig K."/>
            <person name="Ye F."/>
            <person name="Su P."/>
            <person name="Kiefer A.F."/>
            <person name="Nichols A."/>
            <person name="Cepeda A.J."/>
            <person name="Yan W."/>
            <person name="Fan B."/>
            <person name="Jiang Y."/>
            <person name="Adhikari A."/>
            <person name="Zheng C.-J."/>
            <person name="Schuster L."/>
            <person name="Cowan T.M."/>
            <person name="Smanski M.J."/>
            <person name="Chevrette M.G."/>
            <person name="De Carvalho L.P.S."/>
            <person name="Shen B."/>
        </authorList>
    </citation>
    <scope>NUCLEOTIDE SEQUENCE [LARGE SCALE GENOMIC DNA]</scope>
    <source>
        <strain evidence="9 10">NPDC000087</strain>
    </source>
</reference>
<proteinExistence type="inferred from homology"/>
<dbReference type="EMBL" id="JBIAZU010000010">
    <property type="protein sequence ID" value="MFF5297193.1"/>
    <property type="molecule type" value="Genomic_DNA"/>
</dbReference>
<dbReference type="Pfam" id="PF04185">
    <property type="entry name" value="Phosphoesterase"/>
    <property type="match status" value="1"/>
</dbReference>
<keyword evidence="5" id="KW-0378">Hydrolase</keyword>
<dbReference type="PANTHER" id="PTHR31956">
    <property type="entry name" value="NON-SPECIFIC PHOSPHOLIPASE C4-RELATED"/>
    <property type="match status" value="1"/>
</dbReference>
<gene>
    <name evidence="9" type="ORF">ACFY35_47835</name>
</gene>
<keyword evidence="4" id="KW-0134">Cell wall</keyword>
<evidence type="ECO:0000256" key="4">
    <source>
        <dbReference type="ARBA" id="ARBA00022512"/>
    </source>
</evidence>
<keyword evidence="6" id="KW-0843">Virulence</keyword>
<comment type="caution">
    <text evidence="9">The sequence shown here is derived from an EMBL/GenBank/DDBJ whole genome shotgun (WGS) entry which is preliminary data.</text>
</comment>
<dbReference type="InterPro" id="IPR007312">
    <property type="entry name" value="Phosphoesterase"/>
</dbReference>
<evidence type="ECO:0000256" key="6">
    <source>
        <dbReference type="ARBA" id="ARBA00023026"/>
    </source>
</evidence>
<comment type="similarity">
    <text evidence="2">Belongs to the bacterial phospholipase C family.</text>
</comment>